<proteinExistence type="predicted"/>
<accession>A0A8H4P359</accession>
<keyword evidence="3" id="KW-1185">Reference proteome</keyword>
<reference evidence="2" key="1">
    <citation type="submission" date="2020-01" db="EMBL/GenBank/DDBJ databases">
        <title>Identification and distribution of gene clusters putatively required for synthesis of sphingolipid metabolism inhibitors in phylogenetically diverse species of the filamentous fungus Fusarium.</title>
        <authorList>
            <person name="Kim H.-S."/>
            <person name="Busman M."/>
            <person name="Brown D.W."/>
            <person name="Divon H."/>
            <person name="Uhlig S."/>
            <person name="Proctor R.H."/>
        </authorList>
    </citation>
    <scope>NUCLEOTIDE SEQUENCE</scope>
    <source>
        <strain evidence="2">NRRL 53441</strain>
    </source>
</reference>
<dbReference type="EMBL" id="JAADJG010000023">
    <property type="protein sequence ID" value="KAF4457425.1"/>
    <property type="molecule type" value="Genomic_DNA"/>
</dbReference>
<gene>
    <name evidence="2" type="ORF">F53441_642</name>
</gene>
<comment type="caution">
    <text evidence="2">The sequence shown here is derived from an EMBL/GenBank/DDBJ whole genome shotgun (WGS) entry which is preliminary data.</text>
</comment>
<sequence>MKFSPTKPSSPIPISRSRAGTLDRGVNNHPPSRTAPGIYPLQSHVDTVPLAPDPTESTEPPDSSTLANTKDPLHTVDSLHLQVIRDKDGNTLGLRVVDINSTYGKNANVSAPFPVGKINTGLVFSVETKEGMEAAYTRALYNTGSKRIMGIMFAPPNGEVDGVARDADWSFLDPIEVEREDKEDEMKPAQHPGISRAPLELDYEDFKNLRLRD</sequence>
<name>A0A8H4P359_9HYPO</name>
<organism evidence="2 3">
    <name type="scientific">Fusarium austroafricanum</name>
    <dbReference type="NCBI Taxonomy" id="2364996"/>
    <lineage>
        <taxon>Eukaryota</taxon>
        <taxon>Fungi</taxon>
        <taxon>Dikarya</taxon>
        <taxon>Ascomycota</taxon>
        <taxon>Pezizomycotina</taxon>
        <taxon>Sordariomycetes</taxon>
        <taxon>Hypocreomycetidae</taxon>
        <taxon>Hypocreales</taxon>
        <taxon>Nectriaceae</taxon>
        <taxon>Fusarium</taxon>
        <taxon>Fusarium concolor species complex</taxon>
    </lineage>
</organism>
<protein>
    <submittedName>
        <fullName evidence="2">Uncharacterized protein</fullName>
    </submittedName>
</protein>
<evidence type="ECO:0000313" key="2">
    <source>
        <dbReference type="EMBL" id="KAF4457425.1"/>
    </source>
</evidence>
<dbReference type="Proteomes" id="UP000605986">
    <property type="component" value="Unassembled WGS sequence"/>
</dbReference>
<evidence type="ECO:0000313" key="3">
    <source>
        <dbReference type="Proteomes" id="UP000605986"/>
    </source>
</evidence>
<feature type="region of interest" description="Disordered" evidence="1">
    <location>
        <begin position="1"/>
        <end position="72"/>
    </location>
</feature>
<dbReference type="AlphaFoldDB" id="A0A8H4P359"/>
<dbReference type="OrthoDB" id="5090846at2759"/>
<evidence type="ECO:0000256" key="1">
    <source>
        <dbReference type="SAM" id="MobiDB-lite"/>
    </source>
</evidence>
<feature type="compositionally biased region" description="Polar residues" evidence="1">
    <location>
        <begin position="55"/>
        <end position="68"/>
    </location>
</feature>